<keyword evidence="10 11" id="KW-0066">ATP synthesis</keyword>
<dbReference type="GO" id="GO:0045259">
    <property type="term" value="C:proton-transporting ATP synthase complex"/>
    <property type="evidence" value="ECO:0007669"/>
    <property type="project" value="UniProtKB-KW"/>
</dbReference>
<evidence type="ECO:0000256" key="3">
    <source>
        <dbReference type="ARBA" id="ARBA00022448"/>
    </source>
</evidence>
<comment type="function">
    <text evidence="11">Key component of the proton channel; it plays a direct role in the translocation of protons across the membrane.</text>
</comment>
<comment type="subcellular location">
    <subcellularLocation>
        <location evidence="11">Cell membrane</location>
        <topology evidence="11">Multi-pass membrane protein</topology>
    </subcellularLocation>
    <subcellularLocation>
        <location evidence="1">Membrane</location>
        <topology evidence="1">Multi-pass membrane protein</topology>
    </subcellularLocation>
</comment>
<dbReference type="HAMAP" id="MF_01393">
    <property type="entry name" value="ATP_synth_a_bact"/>
    <property type="match status" value="1"/>
</dbReference>
<evidence type="ECO:0000256" key="9">
    <source>
        <dbReference type="ARBA" id="ARBA00023136"/>
    </source>
</evidence>
<feature type="transmembrane region" description="Helical" evidence="11">
    <location>
        <begin position="27"/>
        <end position="45"/>
    </location>
</feature>
<reference evidence="12" key="1">
    <citation type="journal article" name="DNA Res.">
        <title>The physiological potential of anammox bacteria as revealed by their core genome structure.</title>
        <authorList>
            <person name="Okubo T."/>
            <person name="Toyoda A."/>
            <person name="Fukuhara K."/>
            <person name="Uchiyama I."/>
            <person name="Harigaya Y."/>
            <person name="Kuroiwa M."/>
            <person name="Suzuki T."/>
            <person name="Murakami Y."/>
            <person name="Suwa Y."/>
            <person name="Takami H."/>
        </authorList>
    </citation>
    <scope>NUCLEOTIDE SEQUENCE</scope>
    <source>
        <strain evidence="12">317325-2</strain>
    </source>
</reference>
<feature type="transmembrane region" description="Helical" evidence="11">
    <location>
        <begin position="206"/>
        <end position="239"/>
    </location>
</feature>
<feature type="transmembrane region" description="Helical" evidence="11">
    <location>
        <begin position="84"/>
        <end position="105"/>
    </location>
</feature>
<organism evidence="12 13">
    <name type="scientific">Candidatus Nitrosymbiomonas proteolyticus</name>
    <dbReference type="NCBI Taxonomy" id="2608984"/>
    <lineage>
        <taxon>Bacteria</taxon>
        <taxon>Bacillati</taxon>
        <taxon>Armatimonadota</taxon>
        <taxon>Armatimonadota incertae sedis</taxon>
        <taxon>Candidatus Nitrosymbiomonas</taxon>
    </lineage>
</organism>
<sequence>MDMGGQGLVQSTLLAASEGGHGSPWQIFVWVGIVLALIAFLLTRIQAGLSKRVFRNPIALAGEHLYYFLENLAVSVIGPHGRKYLPMMATFWVFIFVSNILGLFADHTPTADWSLNLGLAIVAVLYVQHEGIKANGAFGHLKHFAGPKMVGALVAVSGLIFIIELISEAMKMISLSLRLYGNIHGGHEVVLNLNNLGHFDALGIEFAVPIGAVLIPIKLLTCIVQALVFTLLFCVYLGLVTHHEEDHGPAHAHA</sequence>
<dbReference type="Gene3D" id="1.20.120.220">
    <property type="entry name" value="ATP synthase, F0 complex, subunit A"/>
    <property type="match status" value="1"/>
</dbReference>
<dbReference type="SUPFAM" id="SSF81336">
    <property type="entry name" value="F1F0 ATP synthase subunit A"/>
    <property type="match status" value="1"/>
</dbReference>
<gene>
    <name evidence="11" type="primary">atpB</name>
    <name evidence="12" type="ORF">NPRO_23830</name>
</gene>
<dbReference type="Pfam" id="PF00119">
    <property type="entry name" value="ATP-synt_A"/>
    <property type="match status" value="1"/>
</dbReference>
<name>A0A809RDS4_9BACT</name>
<keyword evidence="6 11" id="KW-0375">Hydrogen ion transport</keyword>
<dbReference type="EMBL" id="AP021858">
    <property type="protein sequence ID" value="BBO24788.1"/>
    <property type="molecule type" value="Genomic_DNA"/>
</dbReference>
<keyword evidence="7 11" id="KW-1133">Transmembrane helix</keyword>
<feature type="transmembrane region" description="Helical" evidence="11">
    <location>
        <begin position="111"/>
        <end position="128"/>
    </location>
</feature>
<evidence type="ECO:0000256" key="2">
    <source>
        <dbReference type="ARBA" id="ARBA00006810"/>
    </source>
</evidence>
<accession>A0A809RDS4</accession>
<proteinExistence type="inferred from homology"/>
<protein>
    <recommendedName>
        <fullName evidence="11">ATP synthase subunit a</fullName>
    </recommendedName>
    <alternativeName>
        <fullName evidence="11">ATP synthase F0 sector subunit a</fullName>
    </alternativeName>
    <alternativeName>
        <fullName evidence="11">F-ATPase subunit 6</fullName>
    </alternativeName>
</protein>
<dbReference type="CDD" id="cd00310">
    <property type="entry name" value="ATP-synt_Fo_a_6"/>
    <property type="match status" value="1"/>
</dbReference>
<keyword evidence="5 11" id="KW-0812">Transmembrane</keyword>
<evidence type="ECO:0000313" key="13">
    <source>
        <dbReference type="Proteomes" id="UP000662873"/>
    </source>
</evidence>
<evidence type="ECO:0000256" key="10">
    <source>
        <dbReference type="ARBA" id="ARBA00023310"/>
    </source>
</evidence>
<keyword evidence="3 11" id="KW-0813">Transport</keyword>
<dbReference type="Proteomes" id="UP000662873">
    <property type="component" value="Chromosome"/>
</dbReference>
<evidence type="ECO:0000256" key="1">
    <source>
        <dbReference type="ARBA" id="ARBA00004141"/>
    </source>
</evidence>
<evidence type="ECO:0000256" key="6">
    <source>
        <dbReference type="ARBA" id="ARBA00022781"/>
    </source>
</evidence>
<dbReference type="AlphaFoldDB" id="A0A809RDS4"/>
<dbReference type="PROSITE" id="PS00449">
    <property type="entry name" value="ATPASE_A"/>
    <property type="match status" value="1"/>
</dbReference>
<evidence type="ECO:0000256" key="4">
    <source>
        <dbReference type="ARBA" id="ARBA00022547"/>
    </source>
</evidence>
<dbReference type="GO" id="GO:0046933">
    <property type="term" value="F:proton-transporting ATP synthase activity, rotational mechanism"/>
    <property type="evidence" value="ECO:0007669"/>
    <property type="project" value="UniProtKB-UniRule"/>
</dbReference>
<keyword evidence="4 11" id="KW-0138">CF(0)</keyword>
<dbReference type="PANTHER" id="PTHR42823">
    <property type="entry name" value="ATP SYNTHASE SUBUNIT A, CHLOROPLASTIC"/>
    <property type="match status" value="1"/>
</dbReference>
<dbReference type="InterPro" id="IPR023011">
    <property type="entry name" value="ATP_synth_F0_asu_AS"/>
</dbReference>
<dbReference type="KEGG" id="npy:NPRO_23830"/>
<dbReference type="GO" id="GO:0042777">
    <property type="term" value="P:proton motive force-driven plasma membrane ATP synthesis"/>
    <property type="evidence" value="ECO:0007669"/>
    <property type="project" value="TreeGrafter"/>
</dbReference>
<dbReference type="InterPro" id="IPR000568">
    <property type="entry name" value="ATP_synth_F0_asu"/>
</dbReference>
<dbReference type="InterPro" id="IPR035908">
    <property type="entry name" value="F0_ATP_A_sf"/>
</dbReference>
<dbReference type="PANTHER" id="PTHR42823:SF3">
    <property type="entry name" value="ATP SYNTHASE SUBUNIT A, CHLOROPLASTIC"/>
    <property type="match status" value="1"/>
</dbReference>
<keyword evidence="9 11" id="KW-0472">Membrane</keyword>
<evidence type="ECO:0000256" key="8">
    <source>
        <dbReference type="ARBA" id="ARBA00023065"/>
    </source>
</evidence>
<dbReference type="PRINTS" id="PR00123">
    <property type="entry name" value="ATPASEA"/>
</dbReference>
<comment type="similarity">
    <text evidence="2 11">Belongs to the ATPase A chain family.</text>
</comment>
<evidence type="ECO:0000256" key="7">
    <source>
        <dbReference type="ARBA" id="ARBA00022989"/>
    </source>
</evidence>
<feature type="transmembrane region" description="Helical" evidence="11">
    <location>
        <begin position="149"/>
        <end position="167"/>
    </location>
</feature>
<evidence type="ECO:0000256" key="5">
    <source>
        <dbReference type="ARBA" id="ARBA00022692"/>
    </source>
</evidence>
<evidence type="ECO:0000313" key="12">
    <source>
        <dbReference type="EMBL" id="BBO24788.1"/>
    </source>
</evidence>
<evidence type="ECO:0000256" key="11">
    <source>
        <dbReference type="HAMAP-Rule" id="MF_01393"/>
    </source>
</evidence>
<dbReference type="GO" id="GO:0005886">
    <property type="term" value="C:plasma membrane"/>
    <property type="evidence" value="ECO:0007669"/>
    <property type="project" value="UniProtKB-SubCell"/>
</dbReference>
<keyword evidence="8 11" id="KW-0406">Ion transport</keyword>
<keyword evidence="11" id="KW-1003">Cell membrane</keyword>
<dbReference type="InterPro" id="IPR045082">
    <property type="entry name" value="ATP_syn_F0_a_bact/chloroplast"/>
</dbReference>